<evidence type="ECO:0000256" key="1">
    <source>
        <dbReference type="SAM" id="Phobius"/>
    </source>
</evidence>
<keyword evidence="1" id="KW-0812">Transmembrane</keyword>
<proteinExistence type="predicted"/>
<comment type="caution">
    <text evidence="2">The sequence shown here is derived from an EMBL/GenBank/DDBJ whole genome shotgun (WGS) entry which is preliminary data.</text>
</comment>
<dbReference type="EMBL" id="SSTE01007364">
    <property type="protein sequence ID" value="KAA0056694.1"/>
    <property type="molecule type" value="Genomic_DNA"/>
</dbReference>
<protein>
    <submittedName>
        <fullName evidence="2">Uncharacterized protein</fullName>
    </submittedName>
</protein>
<evidence type="ECO:0000313" key="3">
    <source>
        <dbReference type="Proteomes" id="UP000321393"/>
    </source>
</evidence>
<sequence length="253" mass="27915">MPNRGPPTSLTIVTVVSGKSEINSSVACKLKGNNKNIENAIAKYEVILLMKEIKNYDNVSSTLVNKSPNVTPSPTSHFMRPEGDVLPGHPMGTSLLDNKLNAYHLPSQVELPVHQAIFLPHRVPVSLGVGEVTFEFRNFTASAVETNSPLLGWIRLDADVNEILATSKYVDGLQSLKVIYNVGITHSVDYLGNILEFELSRNIVRWFCIGCGVMVSFIYGVVYLTEICTLRDHLTDMCKGTVRGRPTRGRKDA</sequence>
<keyword evidence="1" id="KW-0472">Membrane</keyword>
<gene>
    <name evidence="2" type="ORF">E6C27_scaffold73G00220</name>
</gene>
<dbReference type="AlphaFoldDB" id="A0A5A7UNB4"/>
<reference evidence="2 3" key="1">
    <citation type="submission" date="2019-08" db="EMBL/GenBank/DDBJ databases">
        <title>Draft genome sequences of two oriental melons (Cucumis melo L. var makuwa).</title>
        <authorList>
            <person name="Kwon S.-Y."/>
        </authorList>
    </citation>
    <scope>NUCLEOTIDE SEQUENCE [LARGE SCALE GENOMIC DNA]</scope>
    <source>
        <strain evidence="3">cv. SW 3</strain>
        <tissue evidence="2">Leaf</tissue>
    </source>
</reference>
<name>A0A5A7UNB4_CUCMM</name>
<dbReference type="Proteomes" id="UP000321393">
    <property type="component" value="Unassembled WGS sequence"/>
</dbReference>
<evidence type="ECO:0000313" key="2">
    <source>
        <dbReference type="EMBL" id="KAA0056694.1"/>
    </source>
</evidence>
<keyword evidence="1" id="KW-1133">Transmembrane helix</keyword>
<organism evidence="2 3">
    <name type="scientific">Cucumis melo var. makuwa</name>
    <name type="common">Oriental melon</name>
    <dbReference type="NCBI Taxonomy" id="1194695"/>
    <lineage>
        <taxon>Eukaryota</taxon>
        <taxon>Viridiplantae</taxon>
        <taxon>Streptophyta</taxon>
        <taxon>Embryophyta</taxon>
        <taxon>Tracheophyta</taxon>
        <taxon>Spermatophyta</taxon>
        <taxon>Magnoliopsida</taxon>
        <taxon>eudicotyledons</taxon>
        <taxon>Gunneridae</taxon>
        <taxon>Pentapetalae</taxon>
        <taxon>rosids</taxon>
        <taxon>fabids</taxon>
        <taxon>Cucurbitales</taxon>
        <taxon>Cucurbitaceae</taxon>
        <taxon>Benincaseae</taxon>
        <taxon>Cucumis</taxon>
    </lineage>
</organism>
<accession>A0A5A7UNB4</accession>
<feature type="transmembrane region" description="Helical" evidence="1">
    <location>
        <begin position="203"/>
        <end position="224"/>
    </location>
</feature>